<evidence type="ECO:0000259" key="1">
    <source>
        <dbReference type="Pfam" id="PF01266"/>
    </source>
</evidence>
<organism evidence="2 3">
    <name type="scientific">Tamaricihabitans halophyticus</name>
    <dbReference type="NCBI Taxonomy" id="1262583"/>
    <lineage>
        <taxon>Bacteria</taxon>
        <taxon>Bacillati</taxon>
        <taxon>Actinomycetota</taxon>
        <taxon>Actinomycetes</taxon>
        <taxon>Pseudonocardiales</taxon>
        <taxon>Pseudonocardiaceae</taxon>
        <taxon>Tamaricihabitans</taxon>
    </lineage>
</organism>
<dbReference type="Gene3D" id="3.30.9.10">
    <property type="entry name" value="D-Amino Acid Oxidase, subunit A, domain 2"/>
    <property type="match status" value="1"/>
</dbReference>
<evidence type="ECO:0000313" key="2">
    <source>
        <dbReference type="EMBL" id="TCP56840.1"/>
    </source>
</evidence>
<name>A0A4R2R286_9PSEU</name>
<feature type="domain" description="FAD dependent oxidoreductase" evidence="1">
    <location>
        <begin position="10"/>
        <end position="360"/>
    </location>
</feature>
<accession>A0A4R2R286</accession>
<keyword evidence="3" id="KW-1185">Reference proteome</keyword>
<proteinExistence type="predicted"/>
<dbReference type="InterPro" id="IPR006076">
    <property type="entry name" value="FAD-dep_OxRdtase"/>
</dbReference>
<dbReference type="SUPFAM" id="SSF54373">
    <property type="entry name" value="FAD-linked reductases, C-terminal domain"/>
    <property type="match status" value="1"/>
</dbReference>
<dbReference type="PANTHER" id="PTHR13847">
    <property type="entry name" value="SARCOSINE DEHYDROGENASE-RELATED"/>
    <property type="match status" value="1"/>
</dbReference>
<dbReference type="EMBL" id="SLXQ01000001">
    <property type="protein sequence ID" value="TCP56840.1"/>
    <property type="molecule type" value="Genomic_DNA"/>
</dbReference>
<reference evidence="2 3" key="1">
    <citation type="submission" date="2019-03" db="EMBL/GenBank/DDBJ databases">
        <title>Genomic Encyclopedia of Type Strains, Phase IV (KMG-IV): sequencing the most valuable type-strain genomes for metagenomic binning, comparative biology and taxonomic classification.</title>
        <authorList>
            <person name="Goeker M."/>
        </authorList>
    </citation>
    <scope>NUCLEOTIDE SEQUENCE [LARGE SCALE GENOMIC DNA]</scope>
    <source>
        <strain evidence="2 3">DSM 45765</strain>
    </source>
</reference>
<dbReference type="Proteomes" id="UP000294911">
    <property type="component" value="Unassembled WGS sequence"/>
</dbReference>
<dbReference type="Pfam" id="PF01266">
    <property type="entry name" value="DAO"/>
    <property type="match status" value="1"/>
</dbReference>
<protein>
    <submittedName>
        <fullName evidence="2">Glycine/D-amino acid oxidase-like deaminating enzyme</fullName>
    </submittedName>
</protein>
<dbReference type="RefSeq" id="WP_132875394.1">
    <property type="nucleotide sequence ID" value="NZ_SLXQ01000001.1"/>
</dbReference>
<comment type="caution">
    <text evidence="2">The sequence shown here is derived from an EMBL/GenBank/DDBJ whole genome shotgun (WGS) entry which is preliminary data.</text>
</comment>
<dbReference type="OrthoDB" id="9806452at2"/>
<gene>
    <name evidence="2" type="ORF">EV191_101787</name>
</gene>
<dbReference type="Gene3D" id="3.50.50.60">
    <property type="entry name" value="FAD/NAD(P)-binding domain"/>
    <property type="match status" value="1"/>
</dbReference>
<sequence length="412" mass="43883">MDTLRDAEFTIIGGGAIGCAVAYHLAEAGYTDVQLLEAGELAGATTSKAAGLVGQVRTSAERTRLAMASVRLFTDFARRTGYPVDWRQTGSIRIAYTEPREQEFHRMAAVAESVGLGVEFLAPARLAELVPGIDTSRVRAALHCPTDGYLQPHSLTTAYARAARDRGVRLVPHAPVRGIAVRDGAVCGVRTDAGEIRTETVINAAGPWAHRIAAMVGLDLPIVPVRHQYYVTEPVDGWHPELPVLRIPDARLYVRAEISGVLCGGWEANADSRDPRELTGGGLWPCPPDWDVLAGFAGDLAELLPGTAEAGPREVFRGWPAFTPDGRFVVGPVPGLRGFVFAAGCNAHGVSGSAGLAEHVLASMRPDPSPYVASLSPRRFMSADWTWAQAEHAARGVYQDYYAGLAAAAQGG</sequence>
<dbReference type="PROSITE" id="PS51257">
    <property type="entry name" value="PROKAR_LIPOPROTEIN"/>
    <property type="match status" value="1"/>
</dbReference>
<dbReference type="InterPro" id="IPR036188">
    <property type="entry name" value="FAD/NAD-bd_sf"/>
</dbReference>
<dbReference type="PANTHER" id="PTHR13847:SF193">
    <property type="entry name" value="PYRUVATE DEHYDROGENASE PHOSPHATASE REGULATORY SUBUNIT, MITOCHONDRIAL"/>
    <property type="match status" value="1"/>
</dbReference>
<dbReference type="SUPFAM" id="SSF51905">
    <property type="entry name" value="FAD/NAD(P)-binding domain"/>
    <property type="match status" value="1"/>
</dbReference>
<dbReference type="GO" id="GO:0005737">
    <property type="term" value="C:cytoplasm"/>
    <property type="evidence" value="ECO:0007669"/>
    <property type="project" value="TreeGrafter"/>
</dbReference>
<evidence type="ECO:0000313" key="3">
    <source>
        <dbReference type="Proteomes" id="UP000294911"/>
    </source>
</evidence>
<dbReference type="AlphaFoldDB" id="A0A4R2R286"/>